<dbReference type="Proteomes" id="UP001163603">
    <property type="component" value="Chromosome 10"/>
</dbReference>
<proteinExistence type="predicted"/>
<keyword evidence="2" id="KW-1185">Reference proteome</keyword>
<organism evidence="1 2">
    <name type="scientific">Pistacia integerrima</name>
    <dbReference type="NCBI Taxonomy" id="434235"/>
    <lineage>
        <taxon>Eukaryota</taxon>
        <taxon>Viridiplantae</taxon>
        <taxon>Streptophyta</taxon>
        <taxon>Embryophyta</taxon>
        <taxon>Tracheophyta</taxon>
        <taxon>Spermatophyta</taxon>
        <taxon>Magnoliopsida</taxon>
        <taxon>eudicotyledons</taxon>
        <taxon>Gunneridae</taxon>
        <taxon>Pentapetalae</taxon>
        <taxon>rosids</taxon>
        <taxon>malvids</taxon>
        <taxon>Sapindales</taxon>
        <taxon>Anacardiaceae</taxon>
        <taxon>Pistacia</taxon>
    </lineage>
</organism>
<accession>A0ACC0XYD5</accession>
<protein>
    <submittedName>
        <fullName evidence="1">Uncharacterized protein</fullName>
    </submittedName>
</protein>
<sequence length="117" mass="13530">MHTSAFASMLYSVDLTYLHVLVVPKREVKRVFDLTADETSDLWLSAQCFYLSKMSSMDRPEAEQSVPHVHIHILPRKSGDFERNDENRWEGEGIVAEARFRQGEEGQKLRGDYTRGK</sequence>
<dbReference type="EMBL" id="CM047745">
    <property type="protein sequence ID" value="KAJ0025573.1"/>
    <property type="molecule type" value="Genomic_DNA"/>
</dbReference>
<gene>
    <name evidence="1" type="ORF">Pint_07559</name>
</gene>
<evidence type="ECO:0000313" key="1">
    <source>
        <dbReference type="EMBL" id="KAJ0025573.1"/>
    </source>
</evidence>
<comment type="caution">
    <text evidence="1">The sequence shown here is derived from an EMBL/GenBank/DDBJ whole genome shotgun (WGS) entry which is preliminary data.</text>
</comment>
<evidence type="ECO:0000313" key="2">
    <source>
        <dbReference type="Proteomes" id="UP001163603"/>
    </source>
</evidence>
<reference evidence="2" key="1">
    <citation type="journal article" date="2023" name="G3 (Bethesda)">
        <title>Genome assembly and association tests identify interacting loci associated with vigor, precocity, and sex in interspecific pistachio rootstocks.</title>
        <authorList>
            <person name="Palmer W."/>
            <person name="Jacygrad E."/>
            <person name="Sagayaradj S."/>
            <person name="Cavanaugh K."/>
            <person name="Han R."/>
            <person name="Bertier L."/>
            <person name="Beede B."/>
            <person name="Kafkas S."/>
            <person name="Golino D."/>
            <person name="Preece J."/>
            <person name="Michelmore R."/>
        </authorList>
    </citation>
    <scope>NUCLEOTIDE SEQUENCE [LARGE SCALE GENOMIC DNA]</scope>
</reference>
<name>A0ACC0XYD5_9ROSI</name>